<organism evidence="1 2">
    <name type="scientific">Orchesella dallaii</name>
    <dbReference type="NCBI Taxonomy" id="48710"/>
    <lineage>
        <taxon>Eukaryota</taxon>
        <taxon>Metazoa</taxon>
        <taxon>Ecdysozoa</taxon>
        <taxon>Arthropoda</taxon>
        <taxon>Hexapoda</taxon>
        <taxon>Collembola</taxon>
        <taxon>Entomobryomorpha</taxon>
        <taxon>Entomobryoidea</taxon>
        <taxon>Orchesellidae</taxon>
        <taxon>Orchesellinae</taxon>
        <taxon>Orchesella</taxon>
    </lineage>
</organism>
<sequence length="73" mass="7938">MEFPSRCPKDVSFEDSMLIPLASALTLEDGGPCYVNGYHANPDVPLIIGVSPLTWCTSRMVLSKSMQCPYSGL</sequence>
<comment type="caution">
    <text evidence="1">The sequence shown here is derived from an EMBL/GenBank/DDBJ whole genome shotgun (WGS) entry which is preliminary data.</text>
</comment>
<name>A0ABP1RTX2_9HEXA</name>
<dbReference type="EMBL" id="CAXLJM020000109">
    <property type="protein sequence ID" value="CAL8135720.1"/>
    <property type="molecule type" value="Genomic_DNA"/>
</dbReference>
<proteinExistence type="predicted"/>
<gene>
    <name evidence="1" type="ORF">ODALV1_LOCUS26108</name>
</gene>
<reference evidence="1 2" key="1">
    <citation type="submission" date="2024-08" db="EMBL/GenBank/DDBJ databases">
        <authorList>
            <person name="Cucini C."/>
            <person name="Frati F."/>
        </authorList>
    </citation>
    <scope>NUCLEOTIDE SEQUENCE [LARGE SCALE GENOMIC DNA]</scope>
</reference>
<evidence type="ECO:0000313" key="1">
    <source>
        <dbReference type="EMBL" id="CAL8135720.1"/>
    </source>
</evidence>
<dbReference type="Proteomes" id="UP001642540">
    <property type="component" value="Unassembled WGS sequence"/>
</dbReference>
<accession>A0ABP1RTX2</accession>
<keyword evidence="2" id="KW-1185">Reference proteome</keyword>
<evidence type="ECO:0000313" key="2">
    <source>
        <dbReference type="Proteomes" id="UP001642540"/>
    </source>
</evidence>
<protein>
    <submittedName>
        <fullName evidence="1">Uncharacterized protein</fullName>
    </submittedName>
</protein>